<dbReference type="GO" id="GO:0016020">
    <property type="term" value="C:membrane"/>
    <property type="evidence" value="ECO:0007669"/>
    <property type="project" value="InterPro"/>
</dbReference>
<dbReference type="AlphaFoldDB" id="U4TU20"/>
<feature type="compositionally biased region" description="Low complexity" evidence="1">
    <location>
        <begin position="45"/>
        <end position="64"/>
    </location>
</feature>
<feature type="region of interest" description="Disordered" evidence="1">
    <location>
        <begin position="41"/>
        <end position="64"/>
    </location>
</feature>
<dbReference type="HOGENOM" id="CLU_065810_2_0_9"/>
<evidence type="ECO:0000256" key="2">
    <source>
        <dbReference type="SAM" id="Phobius"/>
    </source>
</evidence>
<dbReference type="Proteomes" id="UP000030647">
    <property type="component" value="Unassembled WGS sequence"/>
</dbReference>
<evidence type="ECO:0000256" key="1">
    <source>
        <dbReference type="SAM" id="MobiDB-lite"/>
    </source>
</evidence>
<organism evidence="4 5">
    <name type="scientific">Schleiferilactobacillus shenzhenensis LY-73</name>
    <dbReference type="NCBI Taxonomy" id="1231336"/>
    <lineage>
        <taxon>Bacteria</taxon>
        <taxon>Bacillati</taxon>
        <taxon>Bacillota</taxon>
        <taxon>Bacilli</taxon>
        <taxon>Lactobacillales</taxon>
        <taxon>Lactobacillaceae</taxon>
        <taxon>Schleiferilactobacillus</taxon>
    </lineage>
</organism>
<dbReference type="Gene3D" id="3.90.1010.20">
    <property type="match status" value="1"/>
</dbReference>
<dbReference type="Pfam" id="PF04205">
    <property type="entry name" value="FMN_bind"/>
    <property type="match status" value="1"/>
</dbReference>
<reference evidence="5" key="1">
    <citation type="journal article" date="2013" name="Genome Announc.">
        <title>Whole-Genome Sequencing of Lactobacillus shenzhenensis Strain LY-73T.</title>
        <authorList>
            <person name="Lin Z."/>
            <person name="Liu Z."/>
            <person name="Yang R."/>
            <person name="Zou Y."/>
            <person name="Wan D."/>
            <person name="Chen J."/>
            <person name="Guo M."/>
            <person name="Zhao J."/>
            <person name="Fang C."/>
            <person name="Yang R."/>
            <person name="Liu F."/>
        </authorList>
    </citation>
    <scope>NUCLEOTIDE SEQUENCE [LARGE SCALE GENOMIC DNA]</scope>
    <source>
        <strain evidence="5">LY-73</strain>
    </source>
</reference>
<keyword evidence="2" id="KW-0472">Membrane</keyword>
<feature type="domain" description="FMN-binding" evidence="3">
    <location>
        <begin position="80"/>
        <end position="158"/>
    </location>
</feature>
<name>U4TU20_9LACO</name>
<dbReference type="EMBL" id="KI271587">
    <property type="protein sequence ID" value="ERL65363.1"/>
    <property type="molecule type" value="Genomic_DNA"/>
</dbReference>
<proteinExistence type="predicted"/>
<dbReference type="InterPro" id="IPR007329">
    <property type="entry name" value="FMN-bd"/>
</dbReference>
<keyword evidence="2" id="KW-1133">Transmembrane helix</keyword>
<dbReference type="GO" id="GO:0010181">
    <property type="term" value="F:FMN binding"/>
    <property type="evidence" value="ECO:0007669"/>
    <property type="project" value="InterPro"/>
</dbReference>
<dbReference type="SMART" id="SM00900">
    <property type="entry name" value="FMN_bind"/>
    <property type="match status" value="1"/>
</dbReference>
<keyword evidence="2" id="KW-0812">Transmembrane</keyword>
<keyword evidence="5" id="KW-1185">Reference proteome</keyword>
<gene>
    <name evidence="4" type="ORF">L248_2762</name>
</gene>
<evidence type="ECO:0000313" key="4">
    <source>
        <dbReference type="EMBL" id="ERL65363.1"/>
    </source>
</evidence>
<dbReference type="eggNOG" id="COG3976">
    <property type="taxonomic scope" value="Bacteria"/>
</dbReference>
<evidence type="ECO:0000313" key="5">
    <source>
        <dbReference type="Proteomes" id="UP000030647"/>
    </source>
</evidence>
<sequence length="165" mass="17323">MEVDAMYRKIVGLLLTVAVALAMIIDTYLVFFKKSETAAPAASATKNNTTGDSGTTGNTTATTKTAGLKDGTYTGKSVDTPHGAVQLQIVVKSGQISTVNVLAYPNEERRSEQINAQALPVLKEEALKAQSGAIQQVSGATETSDGFQESLQNAVTLAQEGRTTQ</sequence>
<dbReference type="OrthoDB" id="8099475at2"/>
<feature type="transmembrane region" description="Helical" evidence="2">
    <location>
        <begin position="12"/>
        <end position="31"/>
    </location>
</feature>
<dbReference type="STRING" id="1231336.L248_2762"/>
<accession>U4TU20</accession>
<protein>
    <recommendedName>
        <fullName evidence="3">FMN-binding domain-containing protein</fullName>
    </recommendedName>
</protein>
<evidence type="ECO:0000259" key="3">
    <source>
        <dbReference type="SMART" id="SM00900"/>
    </source>
</evidence>